<feature type="transmembrane region" description="Helical" evidence="7">
    <location>
        <begin position="110"/>
        <end position="129"/>
    </location>
</feature>
<keyword evidence="3 7" id="KW-0812">Transmembrane</keyword>
<evidence type="ECO:0000256" key="3">
    <source>
        <dbReference type="ARBA" id="ARBA00022692"/>
    </source>
</evidence>
<reference evidence="9" key="1">
    <citation type="submission" date="2023-10" db="EMBL/GenBank/DDBJ databases">
        <title>Genome sequence of Blautia coccoides DSM 935.</title>
        <authorList>
            <person name="Boeer T."/>
            <person name="Bengelsdorf F.R."/>
            <person name="Daniel R."/>
            <person name="Poehlein A."/>
        </authorList>
    </citation>
    <scope>NUCLEOTIDE SEQUENCE [LARGE SCALE GENOMIC DNA]</scope>
    <source>
        <strain evidence="9">DSM 935</strain>
    </source>
</reference>
<keyword evidence="4 9" id="KW-0378">Hydrolase</keyword>
<dbReference type="SUPFAM" id="SSF144091">
    <property type="entry name" value="Rhomboid-like"/>
    <property type="match status" value="1"/>
</dbReference>
<name>A0ABZ0UL42_9FIRM</name>
<dbReference type="PANTHER" id="PTHR43731">
    <property type="entry name" value="RHOMBOID PROTEASE"/>
    <property type="match status" value="1"/>
</dbReference>
<keyword evidence="6 7" id="KW-0472">Membrane</keyword>
<comment type="subcellular location">
    <subcellularLocation>
        <location evidence="1">Membrane</location>
        <topology evidence="1">Multi-pass membrane protein</topology>
    </subcellularLocation>
</comment>
<evidence type="ECO:0000256" key="6">
    <source>
        <dbReference type="ARBA" id="ARBA00023136"/>
    </source>
</evidence>
<gene>
    <name evidence="9" type="primary">glpG</name>
    <name evidence="9" type="ORF">BLCOC_50820</name>
</gene>
<evidence type="ECO:0000256" key="1">
    <source>
        <dbReference type="ARBA" id="ARBA00004141"/>
    </source>
</evidence>
<protein>
    <submittedName>
        <fullName evidence="9">Rhomboid protease GlpG</fullName>
        <ecNumber evidence="9">3.4.21.105</ecNumber>
    </submittedName>
</protein>
<feature type="transmembrane region" description="Helical" evidence="7">
    <location>
        <begin position="192"/>
        <end position="210"/>
    </location>
</feature>
<proteinExistence type="inferred from homology"/>
<evidence type="ECO:0000256" key="5">
    <source>
        <dbReference type="ARBA" id="ARBA00022989"/>
    </source>
</evidence>
<dbReference type="Gene3D" id="1.20.1540.10">
    <property type="entry name" value="Rhomboid-like"/>
    <property type="match status" value="1"/>
</dbReference>
<dbReference type="PANTHER" id="PTHR43731:SF14">
    <property type="entry name" value="PRESENILIN-ASSOCIATED RHOMBOID-LIKE PROTEIN, MITOCHONDRIAL"/>
    <property type="match status" value="1"/>
</dbReference>
<dbReference type="InterPro" id="IPR035952">
    <property type="entry name" value="Rhomboid-like_sf"/>
</dbReference>
<dbReference type="InterPro" id="IPR050925">
    <property type="entry name" value="Rhomboid_protease_S54"/>
</dbReference>
<evidence type="ECO:0000256" key="2">
    <source>
        <dbReference type="ARBA" id="ARBA00009045"/>
    </source>
</evidence>
<dbReference type="Proteomes" id="UP001325248">
    <property type="component" value="Chromosome"/>
</dbReference>
<feature type="transmembrane region" description="Helical" evidence="7">
    <location>
        <begin position="25"/>
        <end position="42"/>
    </location>
</feature>
<keyword evidence="9" id="KW-0645">Protease</keyword>
<dbReference type="GO" id="GO:0008233">
    <property type="term" value="F:peptidase activity"/>
    <property type="evidence" value="ECO:0007669"/>
    <property type="project" value="UniProtKB-KW"/>
</dbReference>
<dbReference type="Pfam" id="PF01694">
    <property type="entry name" value="Rhomboid"/>
    <property type="match status" value="1"/>
</dbReference>
<evidence type="ECO:0000256" key="7">
    <source>
        <dbReference type="SAM" id="Phobius"/>
    </source>
</evidence>
<evidence type="ECO:0000256" key="4">
    <source>
        <dbReference type="ARBA" id="ARBA00022801"/>
    </source>
</evidence>
<dbReference type="InterPro" id="IPR022764">
    <property type="entry name" value="Peptidase_S54_rhomboid_dom"/>
</dbReference>
<feature type="transmembrane region" description="Helical" evidence="7">
    <location>
        <begin position="135"/>
        <end position="156"/>
    </location>
</feature>
<feature type="transmembrane region" description="Helical" evidence="7">
    <location>
        <begin position="71"/>
        <end position="98"/>
    </location>
</feature>
<keyword evidence="5 7" id="KW-1133">Transmembrane helix</keyword>
<evidence type="ECO:0000313" key="9">
    <source>
        <dbReference type="EMBL" id="WPX76696.1"/>
    </source>
</evidence>
<keyword evidence="10" id="KW-1185">Reference proteome</keyword>
<feature type="transmembrane region" description="Helical" evidence="7">
    <location>
        <begin position="168"/>
        <end position="186"/>
    </location>
</feature>
<evidence type="ECO:0000313" key="10">
    <source>
        <dbReference type="Proteomes" id="UP001325248"/>
    </source>
</evidence>
<comment type="similarity">
    <text evidence="2">Belongs to the peptidase S54 family.</text>
</comment>
<sequence>MVDYSNWNQRPESDFSRFLRMRKSVLMNTIMIAVNILVFLLTEITGSSLDSRHLVNWGAAYTPFIEQGHEYYRLFTCMFLHFGLAHLGNNMLVLVFLGDSLEREVGRIRYLLIYLIGGMGASYISYYAEIRGGEAVVSAGASGAVFAVIGALIYVVMRNRGRLGEFTTRQLVFMAALTLYHGFTSAGVDNAAHFGGLLCGFALGIILYHGKKRLPSY</sequence>
<dbReference type="EMBL" id="CP136422">
    <property type="protein sequence ID" value="WPX76696.1"/>
    <property type="molecule type" value="Genomic_DNA"/>
</dbReference>
<accession>A0ABZ0UL42</accession>
<dbReference type="GO" id="GO:0006508">
    <property type="term" value="P:proteolysis"/>
    <property type="evidence" value="ECO:0007669"/>
    <property type="project" value="UniProtKB-KW"/>
</dbReference>
<feature type="domain" description="Peptidase S54 rhomboid" evidence="8">
    <location>
        <begin position="69"/>
        <end position="208"/>
    </location>
</feature>
<organism evidence="9 10">
    <name type="scientific">Blautia producta</name>
    <dbReference type="NCBI Taxonomy" id="33035"/>
    <lineage>
        <taxon>Bacteria</taxon>
        <taxon>Bacillati</taxon>
        <taxon>Bacillota</taxon>
        <taxon>Clostridia</taxon>
        <taxon>Lachnospirales</taxon>
        <taxon>Lachnospiraceae</taxon>
        <taxon>Blautia</taxon>
    </lineage>
</organism>
<evidence type="ECO:0000259" key="8">
    <source>
        <dbReference type="Pfam" id="PF01694"/>
    </source>
</evidence>
<dbReference type="EC" id="3.4.21.105" evidence="9"/>